<name>A0A1L7CIZ8_CORFL</name>
<evidence type="ECO:0000313" key="1">
    <source>
        <dbReference type="EMBL" id="APT85832.1"/>
    </source>
</evidence>
<dbReference type="STRING" id="28028.CFLV_00485"/>
<accession>A0A1L7CIZ8</accession>
<dbReference type="EMBL" id="CP009246">
    <property type="protein sequence ID" value="APT85832.1"/>
    <property type="molecule type" value="Genomic_DNA"/>
</dbReference>
<keyword evidence="3" id="KW-1185">Reference proteome</keyword>
<evidence type="ECO:0000313" key="3">
    <source>
        <dbReference type="Proteomes" id="UP000185479"/>
    </source>
</evidence>
<dbReference type="OrthoDB" id="2962349at2"/>
<organism evidence="1 3">
    <name type="scientific">Corynebacterium flavescens</name>
    <dbReference type="NCBI Taxonomy" id="28028"/>
    <lineage>
        <taxon>Bacteria</taxon>
        <taxon>Bacillati</taxon>
        <taxon>Actinomycetota</taxon>
        <taxon>Actinomycetes</taxon>
        <taxon>Mycobacteriales</taxon>
        <taxon>Corynebacteriaceae</taxon>
        <taxon>Corynebacterium</taxon>
    </lineage>
</organism>
<dbReference type="RefSeq" id="WP_075728837.1">
    <property type="nucleotide sequence ID" value="NZ_BJNB01000058.1"/>
</dbReference>
<dbReference type="AlphaFoldDB" id="A0A1L7CIZ8"/>
<proteinExistence type="predicted"/>
<evidence type="ECO:0000313" key="2">
    <source>
        <dbReference type="EMBL" id="GEB98852.1"/>
    </source>
</evidence>
<evidence type="ECO:0000313" key="4">
    <source>
        <dbReference type="Proteomes" id="UP000315353"/>
    </source>
</evidence>
<dbReference type="Proteomes" id="UP000185479">
    <property type="component" value="Chromosome"/>
</dbReference>
<dbReference type="GeneID" id="82879205"/>
<dbReference type="KEGG" id="cfc:CFLV_00485"/>
<dbReference type="EMBL" id="BJNB01000058">
    <property type="protein sequence ID" value="GEB98852.1"/>
    <property type="molecule type" value="Genomic_DNA"/>
</dbReference>
<reference evidence="2 4" key="2">
    <citation type="submission" date="2019-06" db="EMBL/GenBank/DDBJ databases">
        <title>Whole genome shotgun sequence of Corynebacterium flavescens NBRC 14136.</title>
        <authorList>
            <person name="Hosoyama A."/>
            <person name="Uohara A."/>
            <person name="Ohji S."/>
            <person name="Ichikawa N."/>
        </authorList>
    </citation>
    <scope>NUCLEOTIDE SEQUENCE [LARGE SCALE GENOMIC DNA]</scope>
    <source>
        <strain evidence="2 4">NBRC 14136</strain>
    </source>
</reference>
<evidence type="ECO:0008006" key="5">
    <source>
        <dbReference type="Google" id="ProtNLM"/>
    </source>
</evidence>
<gene>
    <name evidence="2" type="ORF">CFL01nite_23470</name>
    <name evidence="1" type="ORF">CFLV_00485</name>
</gene>
<dbReference type="Proteomes" id="UP000315353">
    <property type="component" value="Unassembled WGS sequence"/>
</dbReference>
<protein>
    <recommendedName>
        <fullName evidence="5">HhH-GPD domain-containing protein</fullName>
    </recommendedName>
</protein>
<sequence>MNPQSVETVTNAVKNIDEIHFATIPDGWPDQIGIALVDAVYSIQADYLAKDPTKGVLNRVRAFRSAYPEAANDLEQLSSLGEQAIREVMGNGKSAGRYKSVCVVEAVENFLSLDPPVKNASHLQASNPDHKSAYITVKGLGWVTYEYLTMLLGQPGIKADTMICRFVDTALAEAGLAPVDAHTARRLVEAVQVAAYPHIELHHFDHAIWLHQRAISSRGDSQQETR</sequence>
<reference evidence="1 3" key="1">
    <citation type="submission" date="2014-08" db="EMBL/GenBank/DDBJ databases">
        <title>Complete genome sequence of Corynebacterium flavescens OJ8(T)(=DSM 20296(T)), isolated from cheese.</title>
        <authorList>
            <person name="Ruckert C."/>
            <person name="Albersmeier A."/>
            <person name="Winkler A."/>
            <person name="Kalinowski J."/>
        </authorList>
    </citation>
    <scope>NUCLEOTIDE SEQUENCE [LARGE SCALE GENOMIC DNA]</scope>
    <source>
        <strain evidence="1 3">OJ8</strain>
    </source>
</reference>